<dbReference type="KEGG" id="psyt:DSAG12_01935"/>
<evidence type="ECO:0000313" key="1">
    <source>
        <dbReference type="EMBL" id="QEE16106.2"/>
    </source>
</evidence>
<keyword evidence="2" id="KW-1185">Reference proteome</keyword>
<dbReference type="NCBIfam" id="NF033503">
    <property type="entry name" value="LarB"/>
    <property type="match status" value="1"/>
</dbReference>
<dbReference type="PANTHER" id="PTHR43064:SF1">
    <property type="entry name" value="SLL1489 PROTEIN"/>
    <property type="match status" value="1"/>
</dbReference>
<sequence>MKTLKEILDALLSKEITIEQAEELIKLDYIDELDKMAHLDFSRHIRTGIPEVIFAESKTVNMVLEIAKKMLDKNNFVIITRLPFEYFGKLESIYKDKKDFVCDFNKTAKTAYIAKKSYSFHKQEGTVGIITAGTSDIPVAEEATLLLKAMGITIVNSYDVGIAGMHRIFPALKEMITRNVDVILVVAGMEGTLPGIVSALVDIPVIGIPCSSGYGIGEKGKGAITTMLQSCSPGLAVVNIDNGFGAAAFAAIIVKRIHKKRIP</sequence>
<dbReference type="GO" id="GO:0034023">
    <property type="term" value="F:5-(carboxyamino)imidazole ribonucleotide mutase activity"/>
    <property type="evidence" value="ECO:0007669"/>
    <property type="project" value="UniProtKB-EC"/>
</dbReference>
<reference evidence="1 2" key="1">
    <citation type="journal article" date="2020" name="Nature">
        <title>Isolation of an archaeon at the prokaryote-eukaryote interface.</title>
        <authorList>
            <person name="Imachi H."/>
            <person name="Nobu M.K."/>
            <person name="Nakahara N."/>
            <person name="Morono Y."/>
            <person name="Ogawara M."/>
            <person name="Takaki Y."/>
            <person name="Takano Y."/>
            <person name="Uematsu K."/>
            <person name="Ikuta T."/>
            <person name="Ito M."/>
            <person name="Matsui Y."/>
            <person name="Miyazaki M."/>
            <person name="Murata K."/>
            <person name="Saito Y."/>
            <person name="Sakai S."/>
            <person name="Song C."/>
            <person name="Tasumi E."/>
            <person name="Yamanaka Y."/>
            <person name="Yamaguchi T."/>
            <person name="Kamagata Y."/>
            <person name="Tamaki H."/>
            <person name="Takai K."/>
        </authorList>
    </citation>
    <scope>NUCLEOTIDE SEQUENCE [LARGE SCALE GENOMIC DNA]</scope>
    <source>
        <strain evidence="1 2">MK-D1</strain>
    </source>
</reference>
<dbReference type="OrthoDB" id="372165at2157"/>
<evidence type="ECO:0000313" key="2">
    <source>
        <dbReference type="Proteomes" id="UP000321408"/>
    </source>
</evidence>
<dbReference type="PANTHER" id="PTHR43064">
    <property type="entry name" value="PHOSPHORIBOSYLAMINOIMIDAZOLE CARBOXYLASE-RELATED"/>
    <property type="match status" value="1"/>
</dbReference>
<organism evidence="1 2">
    <name type="scientific">Promethearchaeum syntrophicum</name>
    <dbReference type="NCBI Taxonomy" id="2594042"/>
    <lineage>
        <taxon>Archaea</taxon>
        <taxon>Promethearchaeati</taxon>
        <taxon>Promethearchaeota</taxon>
        <taxon>Promethearchaeia</taxon>
        <taxon>Promethearchaeales</taxon>
        <taxon>Promethearchaeaceae</taxon>
        <taxon>Promethearchaeum</taxon>
    </lineage>
</organism>
<gene>
    <name evidence="1" type="primary">larB</name>
    <name evidence="1" type="ORF">DSAG12_01935</name>
</gene>
<dbReference type="InterPro" id="IPR039476">
    <property type="entry name" value="P2CMN_synthase_LarB"/>
</dbReference>
<dbReference type="Gene3D" id="3.40.50.1970">
    <property type="match status" value="1"/>
</dbReference>
<accession>A0A5B9DBQ9</accession>
<protein>
    <submittedName>
        <fullName evidence="1">Nickel pincer cofactor biosynthesis protein LarB</fullName>
    </submittedName>
</protein>
<proteinExistence type="predicted"/>
<dbReference type="SMART" id="SM01001">
    <property type="entry name" value="AIRC"/>
    <property type="match status" value="1"/>
</dbReference>
<dbReference type="EMBL" id="CP042905">
    <property type="protein sequence ID" value="QEE16106.2"/>
    <property type="molecule type" value="Genomic_DNA"/>
</dbReference>
<name>A0A5B9DBQ9_9ARCH</name>
<reference evidence="1 2" key="2">
    <citation type="journal article" date="2024" name="Int. J. Syst. Evol. Microbiol.">
        <title>Promethearchaeum syntrophicum gen. nov., sp. nov., an anaerobic, obligately syntrophic archaeon, the first isolate of the lineage 'Asgard' archaea, and proposal of the new archaeal phylum Promethearchaeota phyl. nov. and kingdom Promethearchaeati regn. nov.</title>
        <authorList>
            <person name="Imachi H."/>
            <person name="Nobu M.K."/>
            <person name="Kato S."/>
            <person name="Takaki Y."/>
            <person name="Miyazaki M."/>
            <person name="Miyata M."/>
            <person name="Ogawara M."/>
            <person name="Saito Y."/>
            <person name="Sakai S."/>
            <person name="Tahara Y.O."/>
            <person name="Takano Y."/>
            <person name="Tasumi E."/>
            <person name="Uematsu K."/>
            <person name="Yoshimura T."/>
            <person name="Itoh T."/>
            <person name="Ohkuma M."/>
            <person name="Takai K."/>
        </authorList>
    </citation>
    <scope>NUCLEOTIDE SEQUENCE [LARGE SCALE GENOMIC DNA]</scope>
    <source>
        <strain evidence="1 2">MK-D1</strain>
    </source>
</reference>
<dbReference type="InterPro" id="IPR000031">
    <property type="entry name" value="PurE_dom"/>
</dbReference>
<dbReference type="GO" id="GO:0016787">
    <property type="term" value="F:hydrolase activity"/>
    <property type="evidence" value="ECO:0007669"/>
    <property type="project" value="InterPro"/>
</dbReference>
<dbReference type="SUPFAM" id="SSF52255">
    <property type="entry name" value="N5-CAIR mutase (phosphoribosylaminoimidazole carboxylase, PurE)"/>
    <property type="match status" value="1"/>
</dbReference>
<dbReference type="Pfam" id="PF00731">
    <property type="entry name" value="AIRC"/>
    <property type="match status" value="1"/>
</dbReference>
<dbReference type="GO" id="GO:0006189">
    <property type="term" value="P:'de novo' IMP biosynthetic process"/>
    <property type="evidence" value="ECO:0007669"/>
    <property type="project" value="InterPro"/>
</dbReference>
<dbReference type="AlphaFoldDB" id="A0A5B9DBQ9"/>
<dbReference type="Proteomes" id="UP000321408">
    <property type="component" value="Chromosome"/>
</dbReference>